<dbReference type="EMBL" id="JAXIOK010000007">
    <property type="protein sequence ID" value="KAK4766305.1"/>
    <property type="molecule type" value="Genomic_DNA"/>
</dbReference>
<evidence type="ECO:0000256" key="1">
    <source>
        <dbReference type="ARBA" id="ARBA00009053"/>
    </source>
</evidence>
<dbReference type="PANTHER" id="PTHR11064:SF9">
    <property type="entry name" value="NUCLEAR TRANSCRIPTION FACTOR Y SUBUNIT BETA"/>
    <property type="match status" value="1"/>
</dbReference>
<dbReference type="SUPFAM" id="SSF47113">
    <property type="entry name" value="Histone-fold"/>
    <property type="match status" value="1"/>
</dbReference>
<keyword evidence="4" id="KW-0804">Transcription</keyword>
<dbReference type="InterPro" id="IPR003958">
    <property type="entry name" value="CBFA_NFYB_domain"/>
</dbReference>
<evidence type="ECO:0000313" key="7">
    <source>
        <dbReference type="EMBL" id="KAK4766305.1"/>
    </source>
</evidence>
<evidence type="ECO:0000256" key="5">
    <source>
        <dbReference type="SAM" id="MobiDB-lite"/>
    </source>
</evidence>
<name>A0AAN7KG12_9MYRT</name>
<feature type="compositionally biased region" description="Basic and acidic residues" evidence="5">
    <location>
        <begin position="185"/>
        <end position="194"/>
    </location>
</feature>
<dbReference type="Pfam" id="PF00808">
    <property type="entry name" value="CBFD_NFYB_HMF"/>
    <property type="match status" value="1"/>
</dbReference>
<dbReference type="CDD" id="cd22907">
    <property type="entry name" value="HFD_NFYB"/>
    <property type="match status" value="1"/>
</dbReference>
<accession>A0AAN7KG12</accession>
<dbReference type="GO" id="GO:0000978">
    <property type="term" value="F:RNA polymerase II cis-regulatory region sequence-specific DNA binding"/>
    <property type="evidence" value="ECO:0007669"/>
    <property type="project" value="TreeGrafter"/>
</dbReference>
<dbReference type="InterPro" id="IPR006461">
    <property type="entry name" value="PLAC_motif_containing"/>
</dbReference>
<evidence type="ECO:0000313" key="8">
    <source>
        <dbReference type="Proteomes" id="UP001345219"/>
    </source>
</evidence>
<evidence type="ECO:0000256" key="2">
    <source>
        <dbReference type="ARBA" id="ARBA00023015"/>
    </source>
</evidence>
<dbReference type="GO" id="GO:0016602">
    <property type="term" value="C:CCAAT-binding factor complex"/>
    <property type="evidence" value="ECO:0007669"/>
    <property type="project" value="InterPro"/>
</dbReference>
<reference evidence="7 8" key="1">
    <citation type="journal article" date="2023" name="Hortic Res">
        <title>Pangenome of water caltrop reveals structural variations and asymmetric subgenome divergence after allopolyploidization.</title>
        <authorList>
            <person name="Zhang X."/>
            <person name="Chen Y."/>
            <person name="Wang L."/>
            <person name="Yuan Y."/>
            <person name="Fang M."/>
            <person name="Shi L."/>
            <person name="Lu R."/>
            <person name="Comes H.P."/>
            <person name="Ma Y."/>
            <person name="Chen Y."/>
            <person name="Huang G."/>
            <person name="Zhou Y."/>
            <person name="Zheng Z."/>
            <person name="Qiu Y."/>
        </authorList>
    </citation>
    <scope>NUCLEOTIDE SEQUENCE [LARGE SCALE GENOMIC DNA]</scope>
    <source>
        <tissue evidence="7">Roots</tissue>
    </source>
</reference>
<dbReference type="PANTHER" id="PTHR11064">
    <property type="entry name" value="CCAAT-BINDING TRANSCRIPTION FACTOR-RELATED"/>
    <property type="match status" value="1"/>
</dbReference>
<dbReference type="GO" id="GO:0046982">
    <property type="term" value="F:protein heterodimerization activity"/>
    <property type="evidence" value="ECO:0007669"/>
    <property type="project" value="InterPro"/>
</dbReference>
<proteinExistence type="inferred from homology"/>
<dbReference type="AlphaFoldDB" id="A0AAN7KG12"/>
<keyword evidence="3" id="KW-0238">DNA-binding</keyword>
<feature type="region of interest" description="Disordered" evidence="5">
    <location>
        <begin position="169"/>
        <end position="194"/>
    </location>
</feature>
<keyword evidence="8" id="KW-1185">Reference proteome</keyword>
<dbReference type="Pfam" id="PF04749">
    <property type="entry name" value="PLAC8"/>
    <property type="match status" value="1"/>
</dbReference>
<dbReference type="InterPro" id="IPR009072">
    <property type="entry name" value="Histone-fold"/>
</dbReference>
<dbReference type="NCBIfam" id="TIGR01571">
    <property type="entry name" value="A_thal_Cys_rich"/>
    <property type="match status" value="1"/>
</dbReference>
<feature type="domain" description="Transcription factor CBF/NF-Y/archaeal histone" evidence="6">
    <location>
        <begin position="17"/>
        <end position="78"/>
    </location>
</feature>
<organism evidence="7 8">
    <name type="scientific">Trapa incisa</name>
    <dbReference type="NCBI Taxonomy" id="236973"/>
    <lineage>
        <taxon>Eukaryota</taxon>
        <taxon>Viridiplantae</taxon>
        <taxon>Streptophyta</taxon>
        <taxon>Embryophyta</taxon>
        <taxon>Tracheophyta</taxon>
        <taxon>Spermatophyta</taxon>
        <taxon>Magnoliopsida</taxon>
        <taxon>eudicotyledons</taxon>
        <taxon>Gunneridae</taxon>
        <taxon>Pentapetalae</taxon>
        <taxon>rosids</taxon>
        <taxon>malvids</taxon>
        <taxon>Myrtales</taxon>
        <taxon>Lythraceae</taxon>
        <taxon>Trapa</taxon>
    </lineage>
</organism>
<evidence type="ECO:0000256" key="4">
    <source>
        <dbReference type="ARBA" id="ARBA00023163"/>
    </source>
</evidence>
<evidence type="ECO:0000256" key="3">
    <source>
        <dbReference type="ARBA" id="ARBA00023125"/>
    </source>
</evidence>
<protein>
    <recommendedName>
        <fullName evidence="6">Transcription factor CBF/NF-Y/archaeal histone domain-containing protein</fullName>
    </recommendedName>
</protein>
<dbReference type="GO" id="GO:0001228">
    <property type="term" value="F:DNA-binding transcription activator activity, RNA polymerase II-specific"/>
    <property type="evidence" value="ECO:0007669"/>
    <property type="project" value="InterPro"/>
</dbReference>
<dbReference type="InterPro" id="IPR027113">
    <property type="entry name" value="Transc_fact_NFYB/HAP3"/>
</dbReference>
<keyword evidence="2" id="KW-0805">Transcription regulation</keyword>
<sequence>MDEAPDSPGGEYESSLFLPIANVSRIMKKVLPFNAKISNDAKETVQMCVTDFIFFITTEAVLMCKKEKRSEITGNDVVSSIATLGFNDYYIPLNMYLTRYREENPKASIKDREDHAMIDDSGVLPEFYANAYNQLGDTPAGAVFLSKATIATLDPSSWISIMDEADDAPHCNEESSPLLGNGRPEGGEEEVKQKEKAVAAAVGNAKIQPPPYSDAVKGTPAPHSGRIGYAWAADGLPVGEPVGRDQWNSSLFACLGHNDEFCGSDIEVCLLGTVAPCVLYGSNVERLGTSSGTFANHCMAYCGVYLFGSSFFGCNLLPYFSYHTRTAIRHRFHLEASKPSDFLSMNSYMLSLTLAMGNFEALHKSCGCFGSIVEDGAQLNKCETGCDLLTHVLCHTCALCQEGREVRRRLPRPGFSGQRISVMVPPVEQAMGREA</sequence>
<dbReference type="Gene3D" id="1.10.20.10">
    <property type="entry name" value="Histone, subunit A"/>
    <property type="match status" value="1"/>
</dbReference>
<gene>
    <name evidence="7" type="ORF">SAY87_007947</name>
</gene>
<comment type="caution">
    <text evidence="7">The sequence shown here is derived from an EMBL/GenBank/DDBJ whole genome shotgun (WGS) entry which is preliminary data.</text>
</comment>
<comment type="similarity">
    <text evidence="1">Belongs to the NFYB/HAP3 subunit family.</text>
</comment>
<dbReference type="Proteomes" id="UP001345219">
    <property type="component" value="Chromosome 7"/>
</dbReference>
<evidence type="ECO:0000259" key="6">
    <source>
        <dbReference type="Pfam" id="PF00808"/>
    </source>
</evidence>